<accession>A0AA48RF15</accession>
<evidence type="ECO:0000313" key="1">
    <source>
        <dbReference type="EMBL" id="CAJ0879014.1"/>
    </source>
</evidence>
<sequence>MPDAVKTISRLITPLPMHSVVFGLGLHDRDDVFQKHPRNLLELAEEAIDLNQEPPFDLEEFLDKITSVDPSLRKTWQYRKLRAALRGI</sequence>
<dbReference type="EMBL" id="OY288114">
    <property type="protein sequence ID" value="CAJ0879014.1"/>
    <property type="molecule type" value="Genomic_DNA"/>
</dbReference>
<gene>
    <name evidence="1" type="ORF">AMST5_03021</name>
</gene>
<proteinExistence type="predicted"/>
<reference evidence="1" key="1">
    <citation type="submission" date="2023-07" db="EMBL/GenBank/DDBJ databases">
        <authorList>
            <person name="Pelsma A.J. K."/>
        </authorList>
    </citation>
    <scope>NUCLEOTIDE SEQUENCE</scope>
</reference>
<organism evidence="1">
    <name type="scientific">freshwater sediment metagenome</name>
    <dbReference type="NCBI Taxonomy" id="556182"/>
    <lineage>
        <taxon>unclassified sequences</taxon>
        <taxon>metagenomes</taxon>
        <taxon>ecological metagenomes</taxon>
    </lineage>
</organism>
<protein>
    <submittedName>
        <fullName evidence="1">Uncharacterized protein</fullName>
    </submittedName>
</protein>
<dbReference type="AlphaFoldDB" id="A0AA48RF15"/>
<name>A0AA48RF15_9ZZZZ</name>